<dbReference type="RefSeq" id="XP_014670435.1">
    <property type="nucleotide sequence ID" value="XM_014814949.1"/>
</dbReference>
<proteinExistence type="predicted"/>
<protein>
    <submittedName>
        <fullName evidence="3">Uncharacterized protein LOC106811364</fullName>
    </submittedName>
</protein>
<evidence type="ECO:0000313" key="2">
    <source>
        <dbReference type="Proteomes" id="UP000695022"/>
    </source>
</evidence>
<evidence type="ECO:0000256" key="1">
    <source>
        <dbReference type="ARBA" id="ARBA00023157"/>
    </source>
</evidence>
<keyword evidence="1" id="KW-1015">Disulfide bond</keyword>
<dbReference type="Gene3D" id="4.10.400.10">
    <property type="entry name" value="Low-density Lipoprotein Receptor"/>
    <property type="match status" value="1"/>
</dbReference>
<organism evidence="2 3">
    <name type="scientific">Priapulus caudatus</name>
    <name type="common">Priapulid worm</name>
    <dbReference type="NCBI Taxonomy" id="37621"/>
    <lineage>
        <taxon>Eukaryota</taxon>
        <taxon>Metazoa</taxon>
        <taxon>Ecdysozoa</taxon>
        <taxon>Scalidophora</taxon>
        <taxon>Priapulida</taxon>
        <taxon>Priapulimorpha</taxon>
        <taxon>Priapulimorphida</taxon>
        <taxon>Priapulidae</taxon>
        <taxon>Priapulus</taxon>
    </lineage>
</organism>
<sequence>MNNIRAFCRKTILVALSQISAQTTPEHFLIIDQHNMNAVACRLKGQSANDVTYGQLKVVQLCDGVDDCLGGADEQPRACNFKERATMMKKVHDEMESVARENHL</sequence>
<gene>
    <name evidence="3" type="primary">LOC106811364</name>
</gene>
<dbReference type="GeneID" id="106811364"/>
<dbReference type="SUPFAM" id="SSF57424">
    <property type="entry name" value="LDL receptor-like module"/>
    <property type="match status" value="1"/>
</dbReference>
<keyword evidence="2" id="KW-1185">Reference proteome</keyword>
<dbReference type="Proteomes" id="UP000695022">
    <property type="component" value="Unplaced"/>
</dbReference>
<reference evidence="3" key="1">
    <citation type="submission" date="2025-08" db="UniProtKB">
        <authorList>
            <consortium name="RefSeq"/>
        </authorList>
    </citation>
    <scope>IDENTIFICATION</scope>
</reference>
<accession>A0ABM1EE14</accession>
<name>A0ABM1EE14_PRICU</name>
<evidence type="ECO:0000313" key="3">
    <source>
        <dbReference type="RefSeq" id="XP_014670435.1"/>
    </source>
</evidence>
<dbReference type="InterPro" id="IPR036055">
    <property type="entry name" value="LDL_receptor-like_sf"/>
</dbReference>